<dbReference type="SUPFAM" id="SSF74650">
    <property type="entry name" value="Galactose mutarotase-like"/>
    <property type="match status" value="1"/>
</dbReference>
<sequence>MPDVSANPKLPAATELAWLDDPSIAPQLVTLTAGSLRLVIAPAIGSALAAFYESTANGPLHWMRPASHAAFTERDPLRMASFPLFPYCNRIRNARFEFDGAIVDLSGNDPRFAHALHGNAWRRPWQVGALTQNSADLHFEHEPDLRIAGDWPFRYRARQRIELSDQALRITLSAQNLAGRPMPFGMGHHPYYPRTRQTRIYADVAAMWHADAHVLPTRLGPHPAVDALRRDGLSPDAFDLDNNFANWAREATIAWPDESRQLTMTAEAPFDHMVIFAPADDSQLCVEPVTNTTDCFNASAPREHVGGCVLQPGEELSATVTWTPERM</sequence>
<comment type="caution">
    <text evidence="1">The sequence shown here is derived from an EMBL/GenBank/DDBJ whole genome shotgun (WGS) entry which is preliminary data.</text>
</comment>
<dbReference type="EMBL" id="JAURTK010000001">
    <property type="protein sequence ID" value="MDP9645492.1"/>
    <property type="molecule type" value="Genomic_DNA"/>
</dbReference>
<gene>
    <name evidence="1" type="ORF">J2793_000914</name>
</gene>
<evidence type="ECO:0000313" key="2">
    <source>
        <dbReference type="Proteomes" id="UP001229486"/>
    </source>
</evidence>
<dbReference type="InterPro" id="IPR011013">
    <property type="entry name" value="Gal_mutarotase_sf_dom"/>
</dbReference>
<evidence type="ECO:0000313" key="1">
    <source>
        <dbReference type="EMBL" id="MDP9645492.1"/>
    </source>
</evidence>
<dbReference type="GO" id="GO:0030246">
    <property type="term" value="F:carbohydrate binding"/>
    <property type="evidence" value="ECO:0007669"/>
    <property type="project" value="InterPro"/>
</dbReference>
<dbReference type="CDD" id="cd09021">
    <property type="entry name" value="Aldose_epim_Ec_YphB"/>
    <property type="match status" value="1"/>
</dbReference>
<dbReference type="GO" id="GO:0005975">
    <property type="term" value="P:carbohydrate metabolic process"/>
    <property type="evidence" value="ECO:0007669"/>
    <property type="project" value="InterPro"/>
</dbReference>
<reference evidence="1" key="1">
    <citation type="submission" date="2023-07" db="EMBL/GenBank/DDBJ databases">
        <title>Sorghum-associated microbial communities from plants grown in Nebraska, USA.</title>
        <authorList>
            <person name="Schachtman D."/>
        </authorList>
    </citation>
    <scope>NUCLEOTIDE SEQUENCE</scope>
    <source>
        <strain evidence="1">DS1061</strain>
    </source>
</reference>
<dbReference type="GO" id="GO:0004034">
    <property type="term" value="F:aldose 1-epimerase activity"/>
    <property type="evidence" value="ECO:0007669"/>
    <property type="project" value="UniProtKB-EC"/>
</dbReference>
<dbReference type="RefSeq" id="WP_392392760.1">
    <property type="nucleotide sequence ID" value="NZ_JAURTK010000001.1"/>
</dbReference>
<dbReference type="Pfam" id="PF01263">
    <property type="entry name" value="Aldose_epim"/>
    <property type="match status" value="1"/>
</dbReference>
<keyword evidence="1" id="KW-0413">Isomerase</keyword>
<organism evidence="1 2">
    <name type="scientific">Paraburkholderia caledonica</name>
    <dbReference type="NCBI Taxonomy" id="134536"/>
    <lineage>
        <taxon>Bacteria</taxon>
        <taxon>Pseudomonadati</taxon>
        <taxon>Pseudomonadota</taxon>
        <taxon>Betaproteobacteria</taxon>
        <taxon>Burkholderiales</taxon>
        <taxon>Burkholderiaceae</taxon>
        <taxon>Paraburkholderia</taxon>
    </lineage>
</organism>
<proteinExistence type="predicted"/>
<protein>
    <submittedName>
        <fullName evidence="1">Aldose 1-epimerase</fullName>
        <ecNumber evidence="1">5.1.3.3</ecNumber>
    </submittedName>
</protein>
<dbReference type="InterPro" id="IPR008183">
    <property type="entry name" value="Aldose_1/G6P_1-epimerase"/>
</dbReference>
<dbReference type="EC" id="5.1.3.3" evidence="1"/>
<dbReference type="InterPro" id="IPR014718">
    <property type="entry name" value="GH-type_carb-bd"/>
</dbReference>
<accession>A0AB73I7V1</accession>
<name>A0AB73I7V1_9BURK</name>
<dbReference type="Gene3D" id="2.70.98.10">
    <property type="match status" value="1"/>
</dbReference>
<dbReference type="Proteomes" id="UP001229486">
    <property type="component" value="Unassembled WGS sequence"/>
</dbReference>
<dbReference type="AlphaFoldDB" id="A0AB73I7V1"/>